<keyword evidence="1" id="KW-1133">Transmembrane helix</keyword>
<keyword evidence="3" id="KW-1185">Reference proteome</keyword>
<comment type="caution">
    <text evidence="2">The sequence shown here is derived from an EMBL/GenBank/DDBJ whole genome shotgun (WGS) entry which is preliminary data.</text>
</comment>
<accession>A0A2S6GSB6</accession>
<dbReference type="AlphaFoldDB" id="A0A2S6GSB6"/>
<gene>
    <name evidence="2" type="ORF">CLV40_106309</name>
</gene>
<dbReference type="EMBL" id="PTIX01000006">
    <property type="protein sequence ID" value="PPK68076.1"/>
    <property type="molecule type" value="Genomic_DNA"/>
</dbReference>
<keyword evidence="1" id="KW-0472">Membrane</keyword>
<protein>
    <submittedName>
        <fullName evidence="2">SdpI/YhfL family protein</fullName>
    </submittedName>
</protein>
<feature type="transmembrane region" description="Helical" evidence="1">
    <location>
        <begin position="46"/>
        <end position="71"/>
    </location>
</feature>
<feature type="transmembrane region" description="Helical" evidence="1">
    <location>
        <begin position="77"/>
        <end position="99"/>
    </location>
</feature>
<evidence type="ECO:0000313" key="3">
    <source>
        <dbReference type="Proteomes" id="UP000239203"/>
    </source>
</evidence>
<evidence type="ECO:0000256" key="1">
    <source>
        <dbReference type="SAM" id="Phobius"/>
    </source>
</evidence>
<keyword evidence="1" id="KW-0812">Transmembrane</keyword>
<proteinExistence type="predicted"/>
<dbReference type="Pfam" id="PF13630">
    <property type="entry name" value="SdpI"/>
    <property type="match status" value="1"/>
</dbReference>
<sequence length="135" mass="13213">MPLAPLVAGLPLLAIGFLGLTERLPRNRFGGVRTPAALRSPEAFRVANKVAGLPTLVAGLVGVLGAVVGFVVGGTAAVLTVSVIALVGLVVITLGAGVLGDRAAAAVPEPKPELPAGCAGCQCGGCDVLTRVQAG</sequence>
<dbReference type="Proteomes" id="UP000239203">
    <property type="component" value="Unassembled WGS sequence"/>
</dbReference>
<feature type="transmembrane region" description="Helical" evidence="1">
    <location>
        <begin position="6"/>
        <end position="25"/>
    </location>
</feature>
<dbReference type="InterPro" id="IPR025962">
    <property type="entry name" value="SdpI/YhfL"/>
</dbReference>
<name>A0A2S6GSB6_9PSEU</name>
<organism evidence="2 3">
    <name type="scientific">Actinokineospora auranticolor</name>
    <dbReference type="NCBI Taxonomy" id="155976"/>
    <lineage>
        <taxon>Bacteria</taxon>
        <taxon>Bacillati</taxon>
        <taxon>Actinomycetota</taxon>
        <taxon>Actinomycetes</taxon>
        <taxon>Pseudonocardiales</taxon>
        <taxon>Pseudonocardiaceae</taxon>
        <taxon>Actinokineospora</taxon>
    </lineage>
</organism>
<evidence type="ECO:0000313" key="2">
    <source>
        <dbReference type="EMBL" id="PPK68076.1"/>
    </source>
</evidence>
<reference evidence="2 3" key="1">
    <citation type="submission" date="2018-02" db="EMBL/GenBank/DDBJ databases">
        <title>Genomic Encyclopedia of Archaeal and Bacterial Type Strains, Phase II (KMG-II): from individual species to whole genera.</title>
        <authorList>
            <person name="Goeker M."/>
        </authorList>
    </citation>
    <scope>NUCLEOTIDE SEQUENCE [LARGE SCALE GENOMIC DNA]</scope>
    <source>
        <strain evidence="2 3">YU 961-1</strain>
    </source>
</reference>